<evidence type="ECO:0000313" key="3">
    <source>
        <dbReference type="Proteomes" id="UP000014480"/>
    </source>
</evidence>
<keyword evidence="3" id="KW-1185">Reference proteome</keyword>
<dbReference type="Proteomes" id="UP000014480">
    <property type="component" value="Unassembled WGS sequence"/>
</dbReference>
<evidence type="ECO:0000313" key="2">
    <source>
        <dbReference type="EMBL" id="TDZ20864.1"/>
    </source>
</evidence>
<feature type="region of interest" description="Disordered" evidence="1">
    <location>
        <begin position="1"/>
        <end position="29"/>
    </location>
</feature>
<comment type="caution">
    <text evidence="2">The sequence shown here is derived from an EMBL/GenBank/DDBJ whole genome shotgun (WGS) entry which is preliminary data.</text>
</comment>
<proteinExistence type="predicted"/>
<sequence length="75" mass="8439">MGMRPFGPEMVPEMRSINNNRPSGRRCSSYPKNMRSIAGGSSSELLQLYFGLSIVELTQQFIAYGMRQLGFFALD</sequence>
<evidence type="ECO:0000256" key="1">
    <source>
        <dbReference type="SAM" id="MobiDB-lite"/>
    </source>
</evidence>
<protein>
    <submittedName>
        <fullName evidence="2">Uncharacterized protein</fullName>
    </submittedName>
</protein>
<gene>
    <name evidence="2" type="ORF">Cob_v006307</name>
</gene>
<organism evidence="2 3">
    <name type="scientific">Colletotrichum orbiculare (strain 104-T / ATCC 96160 / CBS 514.97 / LARS 414 / MAFF 240422)</name>
    <name type="common">Cucumber anthracnose fungus</name>
    <name type="synonym">Colletotrichum lagenarium</name>
    <dbReference type="NCBI Taxonomy" id="1213857"/>
    <lineage>
        <taxon>Eukaryota</taxon>
        <taxon>Fungi</taxon>
        <taxon>Dikarya</taxon>
        <taxon>Ascomycota</taxon>
        <taxon>Pezizomycotina</taxon>
        <taxon>Sordariomycetes</taxon>
        <taxon>Hypocreomycetidae</taxon>
        <taxon>Glomerellales</taxon>
        <taxon>Glomerellaceae</taxon>
        <taxon>Colletotrichum</taxon>
        <taxon>Colletotrichum orbiculare species complex</taxon>
    </lineage>
</organism>
<dbReference type="AlphaFoldDB" id="A0A484FTP4"/>
<name>A0A484FTP4_COLOR</name>
<accession>A0A484FTP4</accession>
<reference evidence="3" key="1">
    <citation type="journal article" date="2013" name="New Phytol.">
        <title>Comparative genomic and transcriptomic analyses reveal the hemibiotrophic stage shift of Colletotrichum fungi.</title>
        <authorList>
            <person name="Gan P."/>
            <person name="Ikeda K."/>
            <person name="Irieda H."/>
            <person name="Narusaka M."/>
            <person name="O'Connell R.J."/>
            <person name="Narusaka Y."/>
            <person name="Takano Y."/>
            <person name="Kubo Y."/>
            <person name="Shirasu K."/>
        </authorList>
    </citation>
    <scope>NUCLEOTIDE SEQUENCE [LARGE SCALE GENOMIC DNA]</scope>
    <source>
        <strain evidence="3">104-T / ATCC 96160 / CBS 514.97 / LARS 414 / MAFF 240422</strain>
    </source>
</reference>
<reference evidence="3" key="2">
    <citation type="journal article" date="2019" name="Mol. Plant Microbe Interact.">
        <title>Genome sequence resources for four phytopathogenic fungi from the Colletotrichum orbiculare species complex.</title>
        <authorList>
            <person name="Gan P."/>
            <person name="Tsushima A."/>
            <person name="Narusaka M."/>
            <person name="Narusaka Y."/>
            <person name="Takano Y."/>
            <person name="Kubo Y."/>
            <person name="Shirasu K."/>
        </authorList>
    </citation>
    <scope>GENOME REANNOTATION</scope>
    <source>
        <strain evidence="3">104-T / ATCC 96160 / CBS 514.97 / LARS 414 / MAFF 240422</strain>
    </source>
</reference>
<dbReference type="EMBL" id="AMCV02000016">
    <property type="protein sequence ID" value="TDZ20864.1"/>
    <property type="molecule type" value="Genomic_DNA"/>
</dbReference>